<dbReference type="AlphaFoldDB" id="A0A1Y1LR45"/>
<dbReference type="InterPro" id="IPR020846">
    <property type="entry name" value="MFS_dom"/>
</dbReference>
<evidence type="ECO:0000256" key="17">
    <source>
        <dbReference type="ARBA" id="ARBA00080886"/>
    </source>
</evidence>
<dbReference type="InterPro" id="IPR036259">
    <property type="entry name" value="MFS_trans_sf"/>
</dbReference>
<dbReference type="RefSeq" id="XP_031342706.1">
    <property type="nucleotide sequence ID" value="XM_031486846.1"/>
</dbReference>
<evidence type="ECO:0000256" key="1">
    <source>
        <dbReference type="ARBA" id="ARBA00004651"/>
    </source>
</evidence>
<keyword evidence="6 18" id="KW-1133">Transmembrane helix</keyword>
<dbReference type="KEGG" id="ppyr:116170441"/>
<evidence type="ECO:0000256" key="14">
    <source>
        <dbReference type="ARBA" id="ARBA00046338"/>
    </source>
</evidence>
<evidence type="ECO:0000256" key="13">
    <source>
        <dbReference type="ARBA" id="ARBA00045087"/>
    </source>
</evidence>
<evidence type="ECO:0000256" key="7">
    <source>
        <dbReference type="ARBA" id="ARBA00023057"/>
    </source>
</evidence>
<dbReference type="Pfam" id="PF07690">
    <property type="entry name" value="MFS_1"/>
    <property type="match status" value="1"/>
</dbReference>
<dbReference type="GO" id="GO:0043249">
    <property type="term" value="P:erythrocyte maturation"/>
    <property type="evidence" value="ECO:0007669"/>
    <property type="project" value="UniProtKB-KW"/>
</dbReference>
<evidence type="ECO:0000256" key="15">
    <source>
        <dbReference type="ARBA" id="ARBA00060240"/>
    </source>
</evidence>
<sequence length="463" mass="50916">MFCSNWFSGFASLIPYVRNEETPTKMSGEATITIGKLPQVEVCKVYKIRWLILAIFVLYSASNAMQWVQYSIIADVIVKYYGVSYTFVDWTSMIYMVLYIPFIFPGSYMLDKLGLRVAVLIGVTGTCLGTWIKVASVAPDRFWVGFLGQTIVAFSQVFILSVPARLAAVWFGPSQVSSACSIGVFGNQMGIAIGFLLPPMIVNGNGLVTDIEHDLYILFIGTGIITTVVLILVVLFFKKQPPSPPSHAQLQTQTSNEDTAKFIQSIKRLLINRSYMLLLVAYGINVGIFYALSTLLNQIILKYYPNASADAGRIGLFIVIAGMVGSVICGVILDKFHRFKETTIAVYAFSLIGMIAFTFTLDKGIEVVYVTSALLGFFMTGLLPVGFELAAELTYPEPEGTSAGLLNAACQVFGIAFTSLYSLLLRQLGDIWANVIMCAMLFLGTIFTAFIQSDLRRQAAQDK</sequence>
<dbReference type="GO" id="GO:0015232">
    <property type="term" value="F:heme transmembrane transporter activity"/>
    <property type="evidence" value="ECO:0007669"/>
    <property type="project" value="UniProtKB-ARBA"/>
</dbReference>
<dbReference type="PANTHER" id="PTHR10924">
    <property type="entry name" value="MAJOR FACILITATOR SUPERFAMILY PROTEIN-RELATED"/>
    <property type="match status" value="1"/>
</dbReference>
<keyword evidence="10" id="KW-0325">Glycoprotein</keyword>
<dbReference type="FunFam" id="1.20.1250.20:FF:000184">
    <property type="entry name" value="Feline leukemia virus subgroup C receptor-related protein 1"/>
    <property type="match status" value="1"/>
</dbReference>
<keyword evidence="8 18" id="KW-0472">Membrane</keyword>
<dbReference type="GeneID" id="116170441"/>
<evidence type="ECO:0000256" key="18">
    <source>
        <dbReference type="SAM" id="Phobius"/>
    </source>
</evidence>
<dbReference type="SUPFAM" id="SSF103473">
    <property type="entry name" value="MFS general substrate transporter"/>
    <property type="match status" value="1"/>
</dbReference>
<dbReference type="GO" id="GO:0020037">
    <property type="term" value="F:heme binding"/>
    <property type="evidence" value="ECO:0007669"/>
    <property type="project" value="TreeGrafter"/>
</dbReference>
<protein>
    <recommendedName>
        <fullName evidence="16">Choline/ethanolamine transporter FLVCR1</fullName>
    </recommendedName>
    <alternativeName>
        <fullName evidence="17">Heme transporter FLVCR1</fullName>
    </alternativeName>
</protein>
<evidence type="ECO:0000256" key="16">
    <source>
        <dbReference type="ARBA" id="ARBA00068050"/>
    </source>
</evidence>
<dbReference type="GO" id="GO:0097037">
    <property type="term" value="P:heme export"/>
    <property type="evidence" value="ECO:0007669"/>
    <property type="project" value="TreeGrafter"/>
</dbReference>
<keyword evidence="4" id="KW-0597">Phosphoprotein</keyword>
<evidence type="ECO:0000256" key="10">
    <source>
        <dbReference type="ARBA" id="ARBA00023180"/>
    </source>
</evidence>
<dbReference type="GO" id="GO:0006783">
    <property type="term" value="P:heme biosynthetic process"/>
    <property type="evidence" value="ECO:0007669"/>
    <property type="project" value="UniProtKB-ARBA"/>
</dbReference>
<evidence type="ECO:0000256" key="2">
    <source>
        <dbReference type="ARBA" id="ARBA00022448"/>
    </source>
</evidence>
<feature type="transmembrane region" description="Helical" evidence="18">
    <location>
        <begin position="50"/>
        <end position="70"/>
    </location>
</feature>
<dbReference type="PROSITE" id="PS50850">
    <property type="entry name" value="MFS"/>
    <property type="match status" value="1"/>
</dbReference>
<feature type="transmembrane region" description="Helical" evidence="18">
    <location>
        <begin position="275"/>
        <end position="293"/>
    </location>
</feature>
<keyword evidence="2" id="KW-0813">Transport</keyword>
<feature type="transmembrane region" description="Helical" evidence="18">
    <location>
        <begin position="117"/>
        <end position="136"/>
    </location>
</feature>
<dbReference type="OrthoDB" id="422206at2759"/>
<evidence type="ECO:0000256" key="5">
    <source>
        <dbReference type="ARBA" id="ARBA00022692"/>
    </source>
</evidence>
<dbReference type="PANTHER" id="PTHR10924:SF4">
    <property type="entry name" value="GH15861P"/>
    <property type="match status" value="1"/>
</dbReference>
<dbReference type="InterPro" id="IPR049680">
    <property type="entry name" value="FLVCR1-2_SLC49-like"/>
</dbReference>
<dbReference type="InterPro" id="IPR011701">
    <property type="entry name" value="MFS"/>
</dbReference>
<evidence type="ECO:0000256" key="9">
    <source>
        <dbReference type="ARBA" id="ARBA00023170"/>
    </source>
</evidence>
<evidence type="ECO:0000256" key="4">
    <source>
        <dbReference type="ARBA" id="ARBA00022553"/>
    </source>
</evidence>
<keyword evidence="5 18" id="KW-0812">Transmembrane</keyword>
<evidence type="ECO:0000256" key="6">
    <source>
        <dbReference type="ARBA" id="ARBA00022989"/>
    </source>
</evidence>
<dbReference type="GO" id="GO:0031966">
    <property type="term" value="C:mitochondrial membrane"/>
    <property type="evidence" value="ECO:0007669"/>
    <property type="project" value="UniProtKB-ARBA"/>
</dbReference>
<keyword evidence="3" id="KW-1003">Cell membrane</keyword>
<keyword evidence="9" id="KW-0675">Receptor</keyword>
<dbReference type="GO" id="GO:0005886">
    <property type="term" value="C:plasma membrane"/>
    <property type="evidence" value="ECO:0007669"/>
    <property type="project" value="UniProtKB-SubCell"/>
</dbReference>
<comment type="similarity">
    <text evidence="14">Belongs to the major facilitator superfamily. Feline leukemia virus subgroup C receptor (TC 2.A.1.28.1) family.</text>
</comment>
<organism evidence="20">
    <name type="scientific">Photinus pyralis</name>
    <name type="common">Common eastern firefly</name>
    <name type="synonym">Lampyris pyralis</name>
    <dbReference type="NCBI Taxonomy" id="7054"/>
    <lineage>
        <taxon>Eukaryota</taxon>
        <taxon>Metazoa</taxon>
        <taxon>Ecdysozoa</taxon>
        <taxon>Arthropoda</taxon>
        <taxon>Hexapoda</taxon>
        <taxon>Insecta</taxon>
        <taxon>Pterygota</taxon>
        <taxon>Neoptera</taxon>
        <taxon>Endopterygota</taxon>
        <taxon>Coleoptera</taxon>
        <taxon>Polyphaga</taxon>
        <taxon>Elateriformia</taxon>
        <taxon>Elateroidea</taxon>
        <taxon>Lampyridae</taxon>
        <taxon>Lampyrinae</taxon>
        <taxon>Photinus</taxon>
    </lineage>
</organism>
<comment type="catalytic activity">
    <reaction evidence="11">
        <text>heme b(in) = heme b(out)</text>
        <dbReference type="Rhea" id="RHEA:75443"/>
        <dbReference type="ChEBI" id="CHEBI:60344"/>
    </reaction>
</comment>
<comment type="function">
    <text evidence="15">Uniporter that mediates the transport of extracellular choline and ethanolamine into cells, thereby playing a key role in phospholipid biosynthesis. Choline and ethanolamine are the precursors of phosphatidylcholine and phosphatidylethanolamine, respectively, the two most abundant phospholipids. Transport is not coupled with proton transport and is exclusively driven by the choline (or ethanolamine) gradient across the plasma membrane. Also acts as a heme b transporter that mediates heme efflux from the cytoplasm to the extracellular compartment.</text>
</comment>
<evidence type="ECO:0000313" key="20">
    <source>
        <dbReference type="EMBL" id="JAV75441.1"/>
    </source>
</evidence>
<dbReference type="CDD" id="cd17398">
    <property type="entry name" value="MFS_FLVCR_like"/>
    <property type="match status" value="1"/>
</dbReference>
<comment type="catalytic activity">
    <reaction evidence="12">
        <text>choline(out) = choline(in)</text>
        <dbReference type="Rhea" id="RHEA:32751"/>
        <dbReference type="ChEBI" id="CHEBI:15354"/>
    </reaction>
</comment>
<dbReference type="EMBL" id="GEZM01050661">
    <property type="protein sequence ID" value="JAV75441.1"/>
    <property type="molecule type" value="Transcribed_RNA"/>
</dbReference>
<feature type="transmembrane region" description="Helical" evidence="18">
    <location>
        <begin position="216"/>
        <end position="237"/>
    </location>
</feature>
<feature type="transmembrane region" description="Helical" evidence="18">
    <location>
        <begin position="313"/>
        <end position="332"/>
    </location>
</feature>
<keyword evidence="7" id="KW-0265">Erythrocyte maturation</keyword>
<evidence type="ECO:0000259" key="19">
    <source>
        <dbReference type="PROSITE" id="PS50850"/>
    </source>
</evidence>
<comment type="catalytic activity">
    <reaction evidence="13">
        <text>ethanolamine(in) = ethanolamine(out)</text>
        <dbReference type="Rhea" id="RHEA:32747"/>
        <dbReference type="ChEBI" id="CHEBI:57603"/>
    </reaction>
</comment>
<feature type="transmembrane region" description="Helical" evidence="18">
    <location>
        <begin position="142"/>
        <end position="164"/>
    </location>
</feature>
<feature type="transmembrane region" description="Helical" evidence="18">
    <location>
        <begin position="431"/>
        <end position="451"/>
    </location>
</feature>
<name>A0A1Y1LR45_PHOPY</name>
<reference evidence="20" key="1">
    <citation type="journal article" date="2016" name="Sci. Rep.">
        <title>Molecular characterization of firefly nuptial gifts: a multi-omics approach sheds light on postcopulatory sexual selection.</title>
        <authorList>
            <person name="Al-Wathiqui N."/>
            <person name="Fallon T.R."/>
            <person name="South A."/>
            <person name="Weng J.K."/>
            <person name="Lewis S.M."/>
        </authorList>
    </citation>
    <scope>NUCLEOTIDE SEQUENCE</scope>
</reference>
<evidence type="ECO:0000256" key="8">
    <source>
        <dbReference type="ARBA" id="ARBA00023136"/>
    </source>
</evidence>
<feature type="transmembrane region" description="Helical" evidence="18">
    <location>
        <begin position="367"/>
        <end position="391"/>
    </location>
</feature>
<feature type="transmembrane region" description="Helical" evidence="18">
    <location>
        <begin position="403"/>
        <end position="425"/>
    </location>
</feature>
<feature type="transmembrane region" description="Helical" evidence="18">
    <location>
        <begin position="90"/>
        <end position="110"/>
    </location>
</feature>
<dbReference type="Gene3D" id="1.20.1250.20">
    <property type="entry name" value="MFS general substrate transporter like domains"/>
    <property type="match status" value="2"/>
</dbReference>
<feature type="transmembrane region" description="Helical" evidence="18">
    <location>
        <begin position="344"/>
        <end position="361"/>
    </location>
</feature>
<evidence type="ECO:0000256" key="3">
    <source>
        <dbReference type="ARBA" id="ARBA00022475"/>
    </source>
</evidence>
<comment type="subcellular location">
    <subcellularLocation>
        <location evidence="1">Cell membrane</location>
        <topology evidence="1">Multi-pass membrane protein</topology>
    </subcellularLocation>
</comment>
<proteinExistence type="inferred from homology"/>
<evidence type="ECO:0000256" key="12">
    <source>
        <dbReference type="ARBA" id="ARBA00036811"/>
    </source>
</evidence>
<evidence type="ECO:0000256" key="11">
    <source>
        <dbReference type="ARBA" id="ARBA00035075"/>
    </source>
</evidence>
<feature type="domain" description="Major facilitator superfamily (MFS) profile" evidence="19">
    <location>
        <begin position="47"/>
        <end position="456"/>
    </location>
</feature>
<accession>A0A1Y1LR45</accession>